<evidence type="ECO:0000256" key="2">
    <source>
        <dbReference type="ARBA" id="ARBA00022490"/>
    </source>
</evidence>
<organism evidence="3 4">
    <name type="scientific">Dreissena polymorpha</name>
    <name type="common">Zebra mussel</name>
    <name type="synonym">Mytilus polymorpha</name>
    <dbReference type="NCBI Taxonomy" id="45954"/>
    <lineage>
        <taxon>Eukaryota</taxon>
        <taxon>Metazoa</taxon>
        <taxon>Spiralia</taxon>
        <taxon>Lophotrochozoa</taxon>
        <taxon>Mollusca</taxon>
        <taxon>Bivalvia</taxon>
        <taxon>Autobranchia</taxon>
        <taxon>Heteroconchia</taxon>
        <taxon>Euheterodonta</taxon>
        <taxon>Imparidentia</taxon>
        <taxon>Neoheterodontei</taxon>
        <taxon>Myida</taxon>
        <taxon>Dreissenoidea</taxon>
        <taxon>Dreissenidae</taxon>
        <taxon>Dreissena</taxon>
    </lineage>
</organism>
<dbReference type="AlphaFoldDB" id="A0A9D3YFV5"/>
<dbReference type="PANTHER" id="PTHR22842">
    <property type="entry name" value="WD40 REPEAT PROTEIN"/>
    <property type="match status" value="1"/>
</dbReference>
<dbReference type="Gene3D" id="2.130.10.10">
    <property type="entry name" value="YVTN repeat-like/Quinoprotein amine dehydrogenase"/>
    <property type="match status" value="1"/>
</dbReference>
<gene>
    <name evidence="3" type="ORF">DPMN_085891</name>
</gene>
<dbReference type="GO" id="GO:0005737">
    <property type="term" value="C:cytoplasm"/>
    <property type="evidence" value="ECO:0007669"/>
    <property type="project" value="UniProtKB-SubCell"/>
</dbReference>
<dbReference type="InterPro" id="IPR036322">
    <property type="entry name" value="WD40_repeat_dom_sf"/>
</dbReference>
<dbReference type="InterPro" id="IPR015943">
    <property type="entry name" value="WD40/YVTN_repeat-like_dom_sf"/>
</dbReference>
<dbReference type="InterPro" id="IPR051980">
    <property type="entry name" value="WD_repeat_MORG1"/>
</dbReference>
<dbReference type="EMBL" id="JAIWYP010000016">
    <property type="protein sequence ID" value="KAH3698371.1"/>
    <property type="molecule type" value="Genomic_DNA"/>
</dbReference>
<evidence type="ECO:0000313" key="4">
    <source>
        <dbReference type="Proteomes" id="UP000828390"/>
    </source>
</evidence>
<accession>A0A9D3YFV5</accession>
<protein>
    <submittedName>
        <fullName evidence="3">Uncharacterized protein</fullName>
    </submittedName>
</protein>
<reference evidence="3" key="2">
    <citation type="submission" date="2020-11" db="EMBL/GenBank/DDBJ databases">
        <authorList>
            <person name="McCartney M.A."/>
            <person name="Auch B."/>
            <person name="Kono T."/>
            <person name="Mallez S."/>
            <person name="Becker A."/>
            <person name="Gohl D.M."/>
            <person name="Silverstein K.A.T."/>
            <person name="Koren S."/>
            <person name="Bechman K.B."/>
            <person name="Herman A."/>
            <person name="Abrahante J.E."/>
            <person name="Garbe J."/>
        </authorList>
    </citation>
    <scope>NUCLEOTIDE SEQUENCE</scope>
    <source>
        <strain evidence="3">Duluth1</strain>
        <tissue evidence="3">Whole animal</tissue>
    </source>
</reference>
<reference evidence="3" key="1">
    <citation type="journal article" date="2019" name="bioRxiv">
        <title>The Genome of the Zebra Mussel, Dreissena polymorpha: A Resource for Invasive Species Research.</title>
        <authorList>
            <person name="McCartney M.A."/>
            <person name="Auch B."/>
            <person name="Kono T."/>
            <person name="Mallez S."/>
            <person name="Zhang Y."/>
            <person name="Obille A."/>
            <person name="Becker A."/>
            <person name="Abrahante J.E."/>
            <person name="Garbe J."/>
            <person name="Badalamenti J.P."/>
            <person name="Herman A."/>
            <person name="Mangelson H."/>
            <person name="Liachko I."/>
            <person name="Sullivan S."/>
            <person name="Sone E.D."/>
            <person name="Koren S."/>
            <person name="Silverstein K.A.T."/>
            <person name="Beckman K.B."/>
            <person name="Gohl D.M."/>
        </authorList>
    </citation>
    <scope>NUCLEOTIDE SEQUENCE</scope>
    <source>
        <strain evidence="3">Duluth1</strain>
        <tissue evidence="3">Whole animal</tissue>
    </source>
</reference>
<evidence type="ECO:0000313" key="3">
    <source>
        <dbReference type="EMBL" id="KAH3698371.1"/>
    </source>
</evidence>
<dbReference type="GO" id="GO:0071013">
    <property type="term" value="C:catalytic step 2 spliceosome"/>
    <property type="evidence" value="ECO:0007669"/>
    <property type="project" value="TreeGrafter"/>
</dbReference>
<sequence>MVQSVYRYIVYSPQILDEAKDGVTCIQVSDHEILSGSADGRIRRYDLRVGKMTVDLIGSKDSKKTYTKYYMRFYTKHNKYSLVLLAHISLLLFL</sequence>
<keyword evidence="4" id="KW-1185">Reference proteome</keyword>
<proteinExistence type="predicted"/>
<evidence type="ECO:0000256" key="1">
    <source>
        <dbReference type="ARBA" id="ARBA00004496"/>
    </source>
</evidence>
<comment type="caution">
    <text evidence="3">The sequence shown here is derived from an EMBL/GenBank/DDBJ whole genome shotgun (WGS) entry which is preliminary data.</text>
</comment>
<dbReference type="PANTHER" id="PTHR22842:SF3">
    <property type="entry name" value="WD REPEAT DOMAIN-CONTAINING PROTEIN 83"/>
    <property type="match status" value="1"/>
</dbReference>
<comment type="subcellular location">
    <subcellularLocation>
        <location evidence="1">Cytoplasm</location>
    </subcellularLocation>
</comment>
<dbReference type="GO" id="GO:0000398">
    <property type="term" value="P:mRNA splicing, via spliceosome"/>
    <property type="evidence" value="ECO:0007669"/>
    <property type="project" value="TreeGrafter"/>
</dbReference>
<keyword evidence="2" id="KW-0963">Cytoplasm</keyword>
<dbReference type="SUPFAM" id="SSF50978">
    <property type="entry name" value="WD40 repeat-like"/>
    <property type="match status" value="1"/>
</dbReference>
<dbReference type="Proteomes" id="UP000828390">
    <property type="component" value="Unassembled WGS sequence"/>
</dbReference>
<name>A0A9D3YFV5_DREPO</name>